<evidence type="ECO:0000313" key="1">
    <source>
        <dbReference type="EMBL" id="PKG27410.1"/>
    </source>
</evidence>
<dbReference type="AlphaFoldDB" id="A0A2N0ZD20"/>
<dbReference type="RefSeq" id="WP_066197369.1">
    <property type="nucleotide sequence ID" value="NZ_JARMMB010000037.1"/>
</dbReference>
<dbReference type="EMBL" id="PISD01000043">
    <property type="protein sequence ID" value="PKG27410.1"/>
    <property type="molecule type" value="Genomic_DNA"/>
</dbReference>
<sequence>MNSMVLSKEVTYVFKYAGDTGYSHHFIDNIEGRRYISEDLQDPRMAQPQQFKGTGKSESTIEAVLVAERIMREIPDSDGGVETYLLYFLPDINIYVSALHSTWYDTAGLNVLRFLD</sequence>
<keyword evidence="2" id="KW-1185">Reference proteome</keyword>
<organism evidence="1 2">
    <name type="scientific">Cytobacillus horneckiae</name>
    <dbReference type="NCBI Taxonomy" id="549687"/>
    <lineage>
        <taxon>Bacteria</taxon>
        <taxon>Bacillati</taxon>
        <taxon>Bacillota</taxon>
        <taxon>Bacilli</taxon>
        <taxon>Bacillales</taxon>
        <taxon>Bacillaceae</taxon>
        <taxon>Cytobacillus</taxon>
    </lineage>
</organism>
<protein>
    <submittedName>
        <fullName evidence="1">Uncharacterized protein</fullName>
    </submittedName>
</protein>
<evidence type="ECO:0000313" key="2">
    <source>
        <dbReference type="Proteomes" id="UP000233343"/>
    </source>
</evidence>
<proteinExistence type="predicted"/>
<reference evidence="1 2" key="1">
    <citation type="journal article" date="2010" name="Int. J. Syst. Evol. Microbiol.">
        <title>Bacillus horneckiae sp. nov., isolated from a spacecraft-assembly clean room.</title>
        <authorList>
            <person name="Vaishampayan P."/>
            <person name="Probst A."/>
            <person name="Krishnamurthi S."/>
            <person name="Ghosh S."/>
            <person name="Osman S."/>
            <person name="McDowall A."/>
            <person name="Ruckmani A."/>
            <person name="Mayilraj S."/>
            <person name="Venkateswaran K."/>
        </authorList>
    </citation>
    <scope>NUCLEOTIDE SEQUENCE [LARGE SCALE GENOMIC DNA]</scope>
    <source>
        <strain evidence="2">1PO1SC</strain>
    </source>
</reference>
<dbReference type="Proteomes" id="UP000233343">
    <property type="component" value="Unassembled WGS sequence"/>
</dbReference>
<name>A0A2N0ZD20_9BACI</name>
<gene>
    <name evidence="1" type="ORF">CWS20_18640</name>
</gene>
<comment type="caution">
    <text evidence="1">The sequence shown here is derived from an EMBL/GenBank/DDBJ whole genome shotgun (WGS) entry which is preliminary data.</text>
</comment>
<accession>A0A2N0ZD20</accession>